<dbReference type="EMBL" id="PFOB01000036">
    <property type="protein sequence ID" value="PIZ63013.1"/>
    <property type="molecule type" value="Genomic_DNA"/>
</dbReference>
<proteinExistence type="predicted"/>
<evidence type="ECO:0000313" key="1">
    <source>
        <dbReference type="EMBL" id="PIZ63013.1"/>
    </source>
</evidence>
<name>A0A2M7TZ13_9BACT</name>
<sequence>MRNNTELVFVYNADSGIFSSIKDSIHKSISPKTYGCNLCGLTYGKLSMKDEWKTFIKGLTFKTEFLHKDEFKKKYPKYAMTFYPAVFKKEGAQLFPFISADEINKQKSLEELKQLIQNKIQTLQAII</sequence>
<dbReference type="Proteomes" id="UP000228503">
    <property type="component" value="Unassembled WGS sequence"/>
</dbReference>
<organism evidence="1 2">
    <name type="scientific">Candidatus Roizmanbacteria bacterium CG_4_10_14_0_2_um_filter_39_13</name>
    <dbReference type="NCBI Taxonomy" id="1974825"/>
    <lineage>
        <taxon>Bacteria</taxon>
        <taxon>Candidatus Roizmaniibacteriota</taxon>
    </lineage>
</organism>
<accession>A0A2M7TZ13</accession>
<reference evidence="2" key="1">
    <citation type="submission" date="2017-09" db="EMBL/GenBank/DDBJ databases">
        <title>Depth-based differentiation of microbial function through sediment-hosted aquifers and enrichment of novel symbionts in the deep terrestrial subsurface.</title>
        <authorList>
            <person name="Probst A.J."/>
            <person name="Ladd B."/>
            <person name="Jarett J.K."/>
            <person name="Geller-Mcgrath D.E."/>
            <person name="Sieber C.M.K."/>
            <person name="Emerson J.B."/>
            <person name="Anantharaman K."/>
            <person name="Thomas B.C."/>
            <person name="Malmstrom R."/>
            <person name="Stieglmeier M."/>
            <person name="Klingl A."/>
            <person name="Woyke T."/>
            <person name="Ryan C.M."/>
            <person name="Banfield J.F."/>
        </authorList>
    </citation>
    <scope>NUCLEOTIDE SEQUENCE [LARGE SCALE GENOMIC DNA]</scope>
</reference>
<gene>
    <name evidence="1" type="ORF">COY16_02980</name>
</gene>
<evidence type="ECO:0008006" key="3">
    <source>
        <dbReference type="Google" id="ProtNLM"/>
    </source>
</evidence>
<protein>
    <recommendedName>
        <fullName evidence="3">GTPase</fullName>
    </recommendedName>
</protein>
<comment type="caution">
    <text evidence="1">The sequence shown here is derived from an EMBL/GenBank/DDBJ whole genome shotgun (WGS) entry which is preliminary data.</text>
</comment>
<dbReference type="AlphaFoldDB" id="A0A2M7TZ13"/>
<evidence type="ECO:0000313" key="2">
    <source>
        <dbReference type="Proteomes" id="UP000228503"/>
    </source>
</evidence>